<feature type="compositionally biased region" description="Low complexity" evidence="1">
    <location>
        <begin position="17"/>
        <end position="35"/>
    </location>
</feature>
<feature type="compositionally biased region" description="Basic and acidic residues" evidence="1">
    <location>
        <begin position="1"/>
        <end position="10"/>
    </location>
</feature>
<proteinExistence type="predicted"/>
<sequence length="46" mass="4790">MPSSARREPSAEGGAVTARTAAARARSPRSPARTTIRSIIETPAAR</sequence>
<comment type="caution">
    <text evidence="2">The sequence shown here is derived from an EMBL/GenBank/DDBJ whole genome shotgun (WGS) entry which is preliminary data.</text>
</comment>
<accession>A0ABV9UM02</accession>
<dbReference type="Proteomes" id="UP001595834">
    <property type="component" value="Unassembled WGS sequence"/>
</dbReference>
<evidence type="ECO:0000313" key="3">
    <source>
        <dbReference type="Proteomes" id="UP001595834"/>
    </source>
</evidence>
<evidence type="ECO:0000256" key="1">
    <source>
        <dbReference type="SAM" id="MobiDB-lite"/>
    </source>
</evidence>
<keyword evidence="3" id="KW-1185">Reference proteome</keyword>
<protein>
    <submittedName>
        <fullName evidence="2">Uncharacterized protein</fullName>
    </submittedName>
</protein>
<gene>
    <name evidence="2" type="ORF">ACFPFX_14400</name>
</gene>
<feature type="region of interest" description="Disordered" evidence="1">
    <location>
        <begin position="1"/>
        <end position="46"/>
    </location>
</feature>
<organism evidence="2 3">
    <name type="scientific">Streptomyces mauvecolor</name>
    <dbReference type="NCBI Taxonomy" id="58345"/>
    <lineage>
        <taxon>Bacteria</taxon>
        <taxon>Bacillati</taxon>
        <taxon>Actinomycetota</taxon>
        <taxon>Actinomycetes</taxon>
        <taxon>Kitasatosporales</taxon>
        <taxon>Streptomycetaceae</taxon>
        <taxon>Streptomyces</taxon>
    </lineage>
</organism>
<reference evidence="3" key="1">
    <citation type="journal article" date="2019" name="Int. J. Syst. Evol. Microbiol.">
        <title>The Global Catalogue of Microorganisms (GCM) 10K type strain sequencing project: providing services to taxonomists for standard genome sequencing and annotation.</title>
        <authorList>
            <consortium name="The Broad Institute Genomics Platform"/>
            <consortium name="The Broad Institute Genome Sequencing Center for Infectious Disease"/>
            <person name="Wu L."/>
            <person name="Ma J."/>
        </authorList>
    </citation>
    <scope>NUCLEOTIDE SEQUENCE [LARGE SCALE GENOMIC DNA]</scope>
    <source>
        <strain evidence="3">CCM 7224</strain>
    </source>
</reference>
<evidence type="ECO:0000313" key="2">
    <source>
        <dbReference type="EMBL" id="MFC4957478.1"/>
    </source>
</evidence>
<dbReference type="EMBL" id="JBHSIZ010000016">
    <property type="protein sequence ID" value="MFC4957478.1"/>
    <property type="molecule type" value="Genomic_DNA"/>
</dbReference>
<dbReference type="RefSeq" id="WP_344378607.1">
    <property type="nucleotide sequence ID" value="NZ_BAAASQ010000023.1"/>
</dbReference>
<name>A0ABV9UM02_9ACTN</name>